<name>A8GIN4_SERP5</name>
<keyword evidence="1" id="KW-1133">Transmembrane helix</keyword>
<dbReference type="eggNOG" id="ENOG502Z8HX">
    <property type="taxonomic scope" value="Bacteria"/>
</dbReference>
<accession>A8GIN4</accession>
<dbReference type="EMBL" id="CP000826">
    <property type="protein sequence ID" value="ABV42974.1"/>
    <property type="molecule type" value="Genomic_DNA"/>
</dbReference>
<keyword evidence="1" id="KW-0812">Transmembrane</keyword>
<dbReference type="OrthoDB" id="6846779at2"/>
<dbReference type="HOGENOM" id="CLU_075792_0_0_6"/>
<proteinExistence type="predicted"/>
<reference evidence="2" key="1">
    <citation type="submission" date="2007-09" db="EMBL/GenBank/DDBJ databases">
        <title>Complete sequence of chromosome of Serratia proteamaculans 568.</title>
        <authorList>
            <consortium name="US DOE Joint Genome Institute"/>
            <person name="Copeland A."/>
            <person name="Lucas S."/>
            <person name="Lapidus A."/>
            <person name="Barry K."/>
            <person name="Glavina del Rio T."/>
            <person name="Dalin E."/>
            <person name="Tice H."/>
            <person name="Pitluck S."/>
            <person name="Chain P."/>
            <person name="Malfatti S."/>
            <person name="Shin M."/>
            <person name="Vergez L."/>
            <person name="Schmutz J."/>
            <person name="Larimer F."/>
            <person name="Land M."/>
            <person name="Hauser L."/>
            <person name="Kyrpides N."/>
            <person name="Kim E."/>
            <person name="Taghavi S."/>
            <person name="Newman L."/>
            <person name="Vangronsveld J."/>
            <person name="van der Lelie D."/>
            <person name="Richardson P."/>
        </authorList>
    </citation>
    <scope>NUCLEOTIDE SEQUENCE [LARGE SCALE GENOMIC DNA]</scope>
    <source>
        <strain evidence="2">568</strain>
    </source>
</reference>
<gene>
    <name evidence="2" type="ordered locus">Spro_3878</name>
</gene>
<feature type="transmembrane region" description="Helical" evidence="1">
    <location>
        <begin position="103"/>
        <end position="125"/>
    </location>
</feature>
<dbReference type="AlphaFoldDB" id="A8GIN4"/>
<protein>
    <submittedName>
        <fullName evidence="2">Uncharacterized protein</fullName>
    </submittedName>
</protein>
<keyword evidence="1" id="KW-0472">Membrane</keyword>
<organism evidence="2">
    <name type="scientific">Serratia proteamaculans (strain 568)</name>
    <dbReference type="NCBI Taxonomy" id="399741"/>
    <lineage>
        <taxon>Bacteria</taxon>
        <taxon>Pseudomonadati</taxon>
        <taxon>Pseudomonadota</taxon>
        <taxon>Gammaproteobacteria</taxon>
        <taxon>Enterobacterales</taxon>
        <taxon>Yersiniaceae</taxon>
        <taxon>Serratia</taxon>
    </lineage>
</organism>
<dbReference type="KEGG" id="spe:Spro_3878"/>
<evidence type="ECO:0000313" key="2">
    <source>
        <dbReference type="EMBL" id="ABV42974.1"/>
    </source>
</evidence>
<evidence type="ECO:0000256" key="1">
    <source>
        <dbReference type="SAM" id="Phobius"/>
    </source>
</evidence>
<sequence length="302" mass="33341">MAKLLELEFTEDIYYSIGNNPSIKEIIASLQGWEALIKQSRGVLSELTGAHVLDVDVRVSKLEVGSLKEKLLIRLFFANEEELDKFIDSIRTKYIGEGKMRNALLWAVVIALAGTAFLSLAKLMAPNSTSHFEANNNTIINIGAGHTEITPERIQAIIDSSVTDKKILAKSAVKILSPARNDDNAALIIGSGDVKYTIPAETIKKVPTDVEFPPDTYTRDHSDVDLEIRATDLDNPEKWAAVIPGLVDRRVKLVLAPGINPDDLKRLYTARADVTVTYKHTSSKSDPYKPSEIFLKSIVVDN</sequence>